<keyword evidence="5" id="KW-1185">Reference proteome</keyword>
<dbReference type="RefSeq" id="WP_340289218.1">
    <property type="nucleotide sequence ID" value="NZ_JBBJUP010000007.1"/>
</dbReference>
<protein>
    <submittedName>
        <fullName evidence="4">TetR/AcrR family transcriptional regulator</fullName>
    </submittedName>
</protein>
<evidence type="ECO:0000259" key="3">
    <source>
        <dbReference type="PROSITE" id="PS50977"/>
    </source>
</evidence>
<dbReference type="SUPFAM" id="SSF48498">
    <property type="entry name" value="Tetracyclin repressor-like, C-terminal domain"/>
    <property type="match status" value="1"/>
</dbReference>
<dbReference type="InterPro" id="IPR001647">
    <property type="entry name" value="HTH_TetR"/>
</dbReference>
<name>A0ABU8T7A9_9PSEU</name>
<dbReference type="InterPro" id="IPR041490">
    <property type="entry name" value="KstR2_TetR_C"/>
</dbReference>
<feature type="DNA-binding region" description="H-T-H motif" evidence="2">
    <location>
        <begin position="43"/>
        <end position="62"/>
    </location>
</feature>
<dbReference type="PANTHER" id="PTHR30055">
    <property type="entry name" value="HTH-TYPE TRANSCRIPTIONAL REGULATOR RUTR"/>
    <property type="match status" value="1"/>
</dbReference>
<dbReference type="Proteomes" id="UP001364211">
    <property type="component" value="Unassembled WGS sequence"/>
</dbReference>
<dbReference type="InterPro" id="IPR009057">
    <property type="entry name" value="Homeodomain-like_sf"/>
</dbReference>
<gene>
    <name evidence="4" type="ORF">WJX68_11200</name>
</gene>
<evidence type="ECO:0000256" key="2">
    <source>
        <dbReference type="PROSITE-ProRule" id="PRU00335"/>
    </source>
</evidence>
<sequence>MPDPVKQTPAAPDPWAEWPHPTCRRIVAAALESFAARGFHGTGIKHIAQGSGLSTAALYVHFAGKEDVLFALSRRGHVLARELVLAAVADPDPRAALATLVRDFTAWHAEHRTLARVVQYELGALTDAHRAEVLVLRRETEEAVRGLVRRGAAAGVFTVPDVRAATAAVLSLGIDVARWYEPGGRWTPQELGGHYAALAARLLGAG</sequence>
<dbReference type="InterPro" id="IPR050109">
    <property type="entry name" value="HTH-type_TetR-like_transc_reg"/>
</dbReference>
<organism evidence="4 5">
    <name type="scientific">Pseudonocardia spirodelae</name>
    <dbReference type="NCBI Taxonomy" id="3133431"/>
    <lineage>
        <taxon>Bacteria</taxon>
        <taxon>Bacillati</taxon>
        <taxon>Actinomycetota</taxon>
        <taxon>Actinomycetes</taxon>
        <taxon>Pseudonocardiales</taxon>
        <taxon>Pseudonocardiaceae</taxon>
        <taxon>Pseudonocardia</taxon>
    </lineage>
</organism>
<dbReference type="InterPro" id="IPR036271">
    <property type="entry name" value="Tet_transcr_reg_TetR-rel_C_sf"/>
</dbReference>
<dbReference type="PANTHER" id="PTHR30055:SF200">
    <property type="entry name" value="HTH-TYPE TRANSCRIPTIONAL REPRESSOR BDCR"/>
    <property type="match status" value="1"/>
</dbReference>
<dbReference type="PRINTS" id="PR00455">
    <property type="entry name" value="HTHTETR"/>
</dbReference>
<dbReference type="Pfam" id="PF17932">
    <property type="entry name" value="TetR_C_24"/>
    <property type="match status" value="1"/>
</dbReference>
<comment type="caution">
    <text evidence="4">The sequence shown here is derived from an EMBL/GenBank/DDBJ whole genome shotgun (WGS) entry which is preliminary data.</text>
</comment>
<keyword evidence="1 2" id="KW-0238">DNA-binding</keyword>
<proteinExistence type="predicted"/>
<dbReference type="Pfam" id="PF00440">
    <property type="entry name" value="TetR_N"/>
    <property type="match status" value="1"/>
</dbReference>
<accession>A0ABU8T7A9</accession>
<reference evidence="4 5" key="1">
    <citation type="submission" date="2024-03" db="EMBL/GenBank/DDBJ databases">
        <title>Draft genome sequence of Pseudonocardia sp. DW16-2.</title>
        <authorList>
            <person name="Duangmal K."/>
        </authorList>
    </citation>
    <scope>NUCLEOTIDE SEQUENCE [LARGE SCALE GENOMIC DNA]</scope>
    <source>
        <strain evidence="4 5">DW16-2</strain>
    </source>
</reference>
<evidence type="ECO:0000313" key="5">
    <source>
        <dbReference type="Proteomes" id="UP001364211"/>
    </source>
</evidence>
<evidence type="ECO:0000313" key="4">
    <source>
        <dbReference type="EMBL" id="MEJ8279498.1"/>
    </source>
</evidence>
<dbReference type="PROSITE" id="PS50977">
    <property type="entry name" value="HTH_TETR_2"/>
    <property type="match status" value="1"/>
</dbReference>
<dbReference type="Gene3D" id="1.10.357.10">
    <property type="entry name" value="Tetracycline Repressor, domain 2"/>
    <property type="match status" value="1"/>
</dbReference>
<dbReference type="SUPFAM" id="SSF46689">
    <property type="entry name" value="Homeodomain-like"/>
    <property type="match status" value="1"/>
</dbReference>
<evidence type="ECO:0000256" key="1">
    <source>
        <dbReference type="ARBA" id="ARBA00023125"/>
    </source>
</evidence>
<dbReference type="EMBL" id="JBBJUP010000007">
    <property type="protein sequence ID" value="MEJ8279498.1"/>
    <property type="molecule type" value="Genomic_DNA"/>
</dbReference>
<feature type="domain" description="HTH tetR-type" evidence="3">
    <location>
        <begin position="20"/>
        <end position="80"/>
    </location>
</feature>